<feature type="region of interest" description="Disordered" evidence="1">
    <location>
        <begin position="35"/>
        <end position="59"/>
    </location>
</feature>
<dbReference type="Proteomes" id="UP000299102">
    <property type="component" value="Unassembled WGS sequence"/>
</dbReference>
<comment type="caution">
    <text evidence="2">The sequence shown here is derived from an EMBL/GenBank/DDBJ whole genome shotgun (WGS) entry which is preliminary data.</text>
</comment>
<sequence length="86" mass="9332">MARERSASKRTIASFFNTGFVATLALENCPTVKNVNANEPSSSLGGRRRRPGRGARVRARRSAGRAFSLHVRLAADLVLVDTLALH</sequence>
<dbReference type="EMBL" id="BGZK01000112">
    <property type="protein sequence ID" value="GBP19828.1"/>
    <property type="molecule type" value="Genomic_DNA"/>
</dbReference>
<feature type="compositionally biased region" description="Basic residues" evidence="1">
    <location>
        <begin position="46"/>
        <end position="59"/>
    </location>
</feature>
<reference evidence="2 3" key="1">
    <citation type="journal article" date="2019" name="Commun. Biol.">
        <title>The bagworm genome reveals a unique fibroin gene that provides high tensile strength.</title>
        <authorList>
            <person name="Kono N."/>
            <person name="Nakamura H."/>
            <person name="Ohtoshi R."/>
            <person name="Tomita M."/>
            <person name="Numata K."/>
            <person name="Arakawa K."/>
        </authorList>
    </citation>
    <scope>NUCLEOTIDE SEQUENCE [LARGE SCALE GENOMIC DNA]</scope>
</reference>
<keyword evidence="3" id="KW-1185">Reference proteome</keyword>
<accession>A0A4C1U0T9</accession>
<organism evidence="2 3">
    <name type="scientific">Eumeta variegata</name>
    <name type="common">Bagworm moth</name>
    <name type="synonym">Eumeta japonica</name>
    <dbReference type="NCBI Taxonomy" id="151549"/>
    <lineage>
        <taxon>Eukaryota</taxon>
        <taxon>Metazoa</taxon>
        <taxon>Ecdysozoa</taxon>
        <taxon>Arthropoda</taxon>
        <taxon>Hexapoda</taxon>
        <taxon>Insecta</taxon>
        <taxon>Pterygota</taxon>
        <taxon>Neoptera</taxon>
        <taxon>Endopterygota</taxon>
        <taxon>Lepidoptera</taxon>
        <taxon>Glossata</taxon>
        <taxon>Ditrysia</taxon>
        <taxon>Tineoidea</taxon>
        <taxon>Psychidae</taxon>
        <taxon>Oiketicinae</taxon>
        <taxon>Eumeta</taxon>
    </lineage>
</organism>
<gene>
    <name evidence="2" type="ORF">EVAR_75121_1</name>
</gene>
<evidence type="ECO:0000313" key="2">
    <source>
        <dbReference type="EMBL" id="GBP19828.1"/>
    </source>
</evidence>
<evidence type="ECO:0000256" key="1">
    <source>
        <dbReference type="SAM" id="MobiDB-lite"/>
    </source>
</evidence>
<evidence type="ECO:0000313" key="3">
    <source>
        <dbReference type="Proteomes" id="UP000299102"/>
    </source>
</evidence>
<name>A0A4C1U0T9_EUMVA</name>
<dbReference type="AlphaFoldDB" id="A0A4C1U0T9"/>
<proteinExistence type="predicted"/>
<protein>
    <submittedName>
        <fullName evidence="2">Uncharacterized protein</fullName>
    </submittedName>
</protein>